<feature type="region of interest" description="Disordered" evidence="10">
    <location>
        <begin position="61"/>
        <end position="206"/>
    </location>
</feature>
<keyword evidence="6" id="KW-1133">Transmembrane helix</keyword>
<evidence type="ECO:0000313" key="12">
    <source>
        <dbReference type="RefSeq" id="XP_060034088.1"/>
    </source>
</evidence>
<dbReference type="EC" id="2.4.1.-" evidence="9"/>
<dbReference type="PANTHER" id="PTHR22760">
    <property type="entry name" value="GLYCOSYLTRANSFERASE"/>
    <property type="match status" value="1"/>
</dbReference>
<feature type="compositionally biased region" description="Basic and acidic residues" evidence="10">
    <location>
        <begin position="166"/>
        <end position="182"/>
    </location>
</feature>
<keyword evidence="11" id="KW-1185">Reference proteome</keyword>
<evidence type="ECO:0000256" key="3">
    <source>
        <dbReference type="ARBA" id="ARBA00022679"/>
    </source>
</evidence>
<keyword evidence="7" id="KW-0472">Membrane</keyword>
<keyword evidence="3" id="KW-0808">Transferase</keyword>
<evidence type="ECO:0000256" key="10">
    <source>
        <dbReference type="SAM" id="MobiDB-lite"/>
    </source>
</evidence>
<keyword evidence="4" id="KW-0812">Transmembrane</keyword>
<comment type="function">
    <text evidence="8">Alpha-1,2-mannosyltransferase that catalyzes the transfer of the third mannose, via an alpha-1,2 bond, from a dolichol-phosphate-mannose (Dol-P-Man) to an alpha-D-Man-(1-&gt;6)-2-PEtn-alpha-D-Man-(1-&gt;4)-alpha-D-GlcN-(1-&gt;6)-(1-radyl,2-acyl-sn-glycero-3-phospho)-2-acyl-inositol intermediate to generate an alpha-D-Man-(1-&gt;2)-alpha-D-Man-(1-&gt;6)-2-PEtn-alpha-D-Man-(1-&gt;4)-alpha-D-GlcN-(1-&gt;6)-(1-radyl,2-acyl-sn-glycero-3-phospho)-2-acyl-inositol (also termed H6) and participates in the nineth step of the glycosylphosphatidylinositol-anchor biosynthesis. May also add the third mannose to an alpha-D-Man-(1-&gt;6)-alpha-D-Man-(1-&gt;4)-alpha-D-GlcN-(1-&gt;6)-(1-radyl,2-acyl-sn-glycero-3-phospho)-2-acyl-inositol (also termed H3) intermediate generating an alpha-D-Man-(1-&gt;2)-alpha-D-Man-(1-&gt;6)-alpha-D-Man-(1-&gt;4)-alpha-D-GlcN-(1-&gt;6)-(1-radyl,2-acyl-sn-glycero-3-phospho)-2-acyl-inositol (also termed H4).</text>
</comment>
<keyword evidence="5 9" id="KW-0256">Endoplasmic reticulum</keyword>
<feature type="region of interest" description="Disordered" evidence="10">
    <location>
        <begin position="1"/>
        <end position="31"/>
    </location>
</feature>
<evidence type="ECO:0000256" key="4">
    <source>
        <dbReference type="ARBA" id="ARBA00022692"/>
    </source>
</evidence>
<organism evidence="11 12">
    <name type="scientific">Erinaceus europaeus</name>
    <name type="common">Western European hedgehog</name>
    <dbReference type="NCBI Taxonomy" id="9365"/>
    <lineage>
        <taxon>Eukaryota</taxon>
        <taxon>Metazoa</taxon>
        <taxon>Chordata</taxon>
        <taxon>Craniata</taxon>
        <taxon>Vertebrata</taxon>
        <taxon>Euteleostomi</taxon>
        <taxon>Mammalia</taxon>
        <taxon>Eutheria</taxon>
        <taxon>Laurasiatheria</taxon>
        <taxon>Eulipotyphla</taxon>
        <taxon>Erinaceidae</taxon>
        <taxon>Erinaceinae</taxon>
        <taxon>Erinaceus</taxon>
    </lineage>
</organism>
<comment type="subcellular location">
    <subcellularLocation>
        <location evidence="1 9">Endoplasmic reticulum membrane</location>
        <topology evidence="1 9">Multi-pass membrane protein</topology>
    </subcellularLocation>
</comment>
<sequence length="318" mass="35140">MRRDLRVRGRRRTAHAHAQGAGGPQDLRFEPRPRRQRCGCLSVLSSLRGVREALTRGARLAPGASPRCTTPAPRGGARQDWRPRAPSALAPPGRDAPTTALGVTRLSSRSSGRRWGGGRRFPGGAAHREAEPGRRLPVRTLFPAAPAPARPPARDGGRQRPNFSREGAREAVPRGAAERPEPGMEPGGLVFRGLHGRSRETTKLRKRKSALYLSPAEASGRRDLPGANFHLALSAVALRICNCFLVQTSFVPDEYWQSLEVAHHMAFNYGYLTWEWTEGLRGYTYPLFFASIYKILHLFGKDSVQLLVSSNMSHQNDY</sequence>
<dbReference type="RefSeq" id="XP_060034088.1">
    <property type="nucleotide sequence ID" value="XM_060178105.1"/>
</dbReference>
<dbReference type="PANTHER" id="PTHR22760:SF4">
    <property type="entry name" value="GPI MANNOSYLTRANSFERASE 3"/>
    <property type="match status" value="1"/>
</dbReference>
<gene>
    <name evidence="12" type="primary">LOC132534280</name>
</gene>
<evidence type="ECO:0000256" key="5">
    <source>
        <dbReference type="ARBA" id="ARBA00022824"/>
    </source>
</evidence>
<dbReference type="Pfam" id="PF03901">
    <property type="entry name" value="Glyco_transf_22"/>
    <property type="match status" value="1"/>
</dbReference>
<dbReference type="Proteomes" id="UP001652624">
    <property type="component" value="Chromosome 18"/>
</dbReference>
<evidence type="ECO:0000256" key="6">
    <source>
        <dbReference type="ARBA" id="ARBA00022989"/>
    </source>
</evidence>
<evidence type="ECO:0000256" key="1">
    <source>
        <dbReference type="ARBA" id="ARBA00004477"/>
    </source>
</evidence>
<reference evidence="12" key="1">
    <citation type="submission" date="2025-08" db="UniProtKB">
        <authorList>
            <consortium name="RefSeq"/>
        </authorList>
    </citation>
    <scope>IDENTIFICATION</scope>
</reference>
<dbReference type="InterPro" id="IPR005599">
    <property type="entry name" value="GPI_mannosylTrfase"/>
</dbReference>
<name>A0ABM3WBY4_ERIEU</name>
<evidence type="ECO:0000256" key="8">
    <source>
        <dbReference type="ARBA" id="ARBA00093333"/>
    </source>
</evidence>
<evidence type="ECO:0000256" key="7">
    <source>
        <dbReference type="ARBA" id="ARBA00023136"/>
    </source>
</evidence>
<accession>A0ABM3WBY4</accession>
<keyword evidence="2 9" id="KW-0328">Glycosyltransferase</keyword>
<proteinExistence type="inferred from homology"/>
<evidence type="ECO:0000256" key="2">
    <source>
        <dbReference type="ARBA" id="ARBA00022676"/>
    </source>
</evidence>
<evidence type="ECO:0000313" key="11">
    <source>
        <dbReference type="Proteomes" id="UP001652624"/>
    </source>
</evidence>
<comment type="similarity">
    <text evidence="9">Belongs to the glycosyltransferase 22 family.</text>
</comment>
<dbReference type="GeneID" id="132534280"/>
<evidence type="ECO:0000256" key="9">
    <source>
        <dbReference type="RuleBase" id="RU363075"/>
    </source>
</evidence>
<protein>
    <recommendedName>
        <fullName evidence="9">Mannosyltransferase</fullName>
        <ecNumber evidence="9">2.4.1.-</ecNumber>
    </recommendedName>
</protein>